<name>A0A6H5IS43_9HYME</name>
<proteinExistence type="predicted"/>
<dbReference type="EMBL" id="CADCXV010001017">
    <property type="protein sequence ID" value="CAB0040357.1"/>
    <property type="molecule type" value="Genomic_DNA"/>
</dbReference>
<protein>
    <submittedName>
        <fullName evidence="1">Uncharacterized protein</fullName>
    </submittedName>
</protein>
<keyword evidence="2" id="KW-1185">Reference proteome</keyword>
<organism evidence="1 2">
    <name type="scientific">Trichogramma brassicae</name>
    <dbReference type="NCBI Taxonomy" id="86971"/>
    <lineage>
        <taxon>Eukaryota</taxon>
        <taxon>Metazoa</taxon>
        <taxon>Ecdysozoa</taxon>
        <taxon>Arthropoda</taxon>
        <taxon>Hexapoda</taxon>
        <taxon>Insecta</taxon>
        <taxon>Pterygota</taxon>
        <taxon>Neoptera</taxon>
        <taxon>Endopterygota</taxon>
        <taxon>Hymenoptera</taxon>
        <taxon>Apocrita</taxon>
        <taxon>Proctotrupomorpha</taxon>
        <taxon>Chalcidoidea</taxon>
        <taxon>Trichogrammatidae</taxon>
        <taxon>Trichogramma</taxon>
    </lineage>
</organism>
<gene>
    <name evidence="1" type="ORF">TBRA_LOCUS12076</name>
</gene>
<evidence type="ECO:0000313" key="1">
    <source>
        <dbReference type="EMBL" id="CAB0040357.1"/>
    </source>
</evidence>
<sequence>MTRPKKKLIGTKMNTERLKSRQPSRGWHRIRYVCRGSRYLSRTSRVTKRKSPTSATRTSRSLGSLYCWTRRRGSKTRKKSLARKIAWKCLGKRY</sequence>
<accession>A0A6H5IS43</accession>
<reference evidence="1 2" key="1">
    <citation type="submission" date="2020-02" db="EMBL/GenBank/DDBJ databases">
        <authorList>
            <person name="Ferguson B K."/>
        </authorList>
    </citation>
    <scope>NUCLEOTIDE SEQUENCE [LARGE SCALE GENOMIC DNA]</scope>
</reference>
<dbReference type="Proteomes" id="UP000479190">
    <property type="component" value="Unassembled WGS sequence"/>
</dbReference>
<evidence type="ECO:0000313" key="2">
    <source>
        <dbReference type="Proteomes" id="UP000479190"/>
    </source>
</evidence>
<dbReference type="AlphaFoldDB" id="A0A6H5IS43"/>